<evidence type="ECO:0000259" key="1">
    <source>
        <dbReference type="PROSITE" id="PS51704"/>
    </source>
</evidence>
<dbReference type="GO" id="GO:0008081">
    <property type="term" value="F:phosphoric diester hydrolase activity"/>
    <property type="evidence" value="ECO:0007669"/>
    <property type="project" value="InterPro"/>
</dbReference>
<reference evidence="2 3" key="1">
    <citation type="submission" date="2016-11" db="EMBL/GenBank/DDBJ databases">
        <authorList>
            <person name="Jaros S."/>
            <person name="Januszkiewicz K."/>
            <person name="Wedrychowicz H."/>
        </authorList>
    </citation>
    <scope>NUCLEOTIDE SEQUENCE [LARGE SCALE GENOMIC DNA]</scope>
    <source>
        <strain evidence="2 3">DSM 44523</strain>
    </source>
</reference>
<dbReference type="InterPro" id="IPR017946">
    <property type="entry name" value="PLC-like_Pdiesterase_TIM-brl"/>
</dbReference>
<evidence type="ECO:0000313" key="3">
    <source>
        <dbReference type="Proteomes" id="UP000184501"/>
    </source>
</evidence>
<dbReference type="Proteomes" id="UP000184501">
    <property type="component" value="Unassembled WGS sequence"/>
</dbReference>
<accession>A0A1M4VC61</accession>
<dbReference type="STRING" id="2017.SAMN05444320_101721"/>
<proteinExistence type="predicted"/>
<gene>
    <name evidence="2" type="ORF">SAMN05444320_101721</name>
</gene>
<dbReference type="Gene3D" id="3.20.20.190">
    <property type="entry name" value="Phosphatidylinositol (PI) phosphodiesterase"/>
    <property type="match status" value="1"/>
</dbReference>
<dbReference type="GO" id="GO:0006629">
    <property type="term" value="P:lipid metabolic process"/>
    <property type="evidence" value="ECO:0007669"/>
    <property type="project" value="InterPro"/>
</dbReference>
<evidence type="ECO:0000313" key="2">
    <source>
        <dbReference type="EMBL" id="SHE66564.1"/>
    </source>
</evidence>
<dbReference type="PANTHER" id="PTHR46211">
    <property type="entry name" value="GLYCEROPHOSPHORYL DIESTER PHOSPHODIESTERASE"/>
    <property type="match status" value="1"/>
</dbReference>
<dbReference type="EMBL" id="FQVN01000001">
    <property type="protein sequence ID" value="SHE66564.1"/>
    <property type="molecule type" value="Genomic_DNA"/>
</dbReference>
<dbReference type="PANTHER" id="PTHR46211:SF13">
    <property type="entry name" value="GLYCEROPHOSPHODIESTER PHOSPHODIESTERASE 1-RELATED"/>
    <property type="match status" value="1"/>
</dbReference>
<sequence length="286" mass="31080">MRSVPPVPRGVQVVAHRGASAHRAEHTLAAYLLALEQGADGLECDVRLSRDGHLVCVHDRRVDRTSDGRGVVSALPLSRLSEWDYGHWHDELPDSADDLVRQRVAVPSAQRPHRGLLTLDALLALLVDAASPVRLFVETKHPTRYGGLVEAKLVAMLARYGLARPASREESPVVVMSFSSRAVRRVREHAPNLPTVLLLARLSSARGDGSLPPWADITGPGVHLLRRNPGYVARAAERGHATYCWTVDDPADVALCQRLGVRYLATNAPAATRSALTDRVSATVAR</sequence>
<dbReference type="AlphaFoldDB" id="A0A1M4VC61"/>
<name>A0A1M4VC61_STRHI</name>
<keyword evidence="3" id="KW-1185">Reference proteome</keyword>
<dbReference type="PROSITE" id="PS51704">
    <property type="entry name" value="GP_PDE"/>
    <property type="match status" value="1"/>
</dbReference>
<dbReference type="SUPFAM" id="SSF51695">
    <property type="entry name" value="PLC-like phosphodiesterases"/>
    <property type="match status" value="1"/>
</dbReference>
<dbReference type="Pfam" id="PF03009">
    <property type="entry name" value="GDPD"/>
    <property type="match status" value="1"/>
</dbReference>
<organism evidence="2 3">
    <name type="scientific">Streptoalloteichus hindustanus</name>
    <dbReference type="NCBI Taxonomy" id="2017"/>
    <lineage>
        <taxon>Bacteria</taxon>
        <taxon>Bacillati</taxon>
        <taxon>Actinomycetota</taxon>
        <taxon>Actinomycetes</taxon>
        <taxon>Pseudonocardiales</taxon>
        <taxon>Pseudonocardiaceae</taxon>
        <taxon>Streptoalloteichus</taxon>
    </lineage>
</organism>
<dbReference type="InterPro" id="IPR030395">
    <property type="entry name" value="GP_PDE_dom"/>
</dbReference>
<feature type="domain" description="GP-PDE" evidence="1">
    <location>
        <begin position="11"/>
        <end position="276"/>
    </location>
</feature>
<protein>
    <submittedName>
        <fullName evidence="2">Glycerophosphoryl diester phosphodiesterase</fullName>
    </submittedName>
</protein>